<evidence type="ECO:0000256" key="1">
    <source>
        <dbReference type="ARBA" id="ARBA00023015"/>
    </source>
</evidence>
<sequence>MNTLTYENLHEVKKHVSSQFPYNTYLCSIPLDFTQVPLHWHNDVEIIVIKKGCGIISVDTEPRAVKAGDIILVRPGQLHSISQHEKDSMEYENILFQSSLLYSADSDPRTVGYFQPYFTLEYKLPWLFDDTCSSHEELSSCIDAIDDLCAKRPDYYELSVKGHLFHFFYLLFSSQGSPVTFSRSKSLDKVKQIVSYIESHYTEPITVQSAADYMGFSESHFMKFFKQHLHTTFTSYLNSYRLTIAARLLLTEDDSILSISERTGFNNLSYFNRLFKKEYQMSPREYRNRQ</sequence>
<protein>
    <submittedName>
        <fullName evidence="5">AraC family transcriptional regulator</fullName>
    </submittedName>
</protein>
<dbReference type="Pfam" id="PF02311">
    <property type="entry name" value="AraC_binding"/>
    <property type="match status" value="1"/>
</dbReference>
<dbReference type="SMART" id="SM00342">
    <property type="entry name" value="HTH_ARAC"/>
    <property type="match status" value="1"/>
</dbReference>
<dbReference type="InterPro" id="IPR014710">
    <property type="entry name" value="RmlC-like_jellyroll"/>
</dbReference>
<dbReference type="PRINTS" id="PR00032">
    <property type="entry name" value="HTHARAC"/>
</dbReference>
<dbReference type="InterPro" id="IPR037923">
    <property type="entry name" value="HTH-like"/>
</dbReference>
<evidence type="ECO:0000256" key="2">
    <source>
        <dbReference type="ARBA" id="ARBA00023125"/>
    </source>
</evidence>
<evidence type="ECO:0000259" key="4">
    <source>
        <dbReference type="PROSITE" id="PS01124"/>
    </source>
</evidence>
<dbReference type="InterPro" id="IPR018060">
    <property type="entry name" value="HTH_AraC"/>
</dbReference>
<dbReference type="InterPro" id="IPR009057">
    <property type="entry name" value="Homeodomain-like_sf"/>
</dbReference>
<dbReference type="InterPro" id="IPR018062">
    <property type="entry name" value="HTH_AraC-typ_CS"/>
</dbReference>
<feature type="domain" description="HTH araC/xylS-type" evidence="4">
    <location>
        <begin position="191"/>
        <end position="289"/>
    </location>
</feature>
<dbReference type="Gene3D" id="2.60.120.10">
    <property type="entry name" value="Jelly Rolls"/>
    <property type="match status" value="1"/>
</dbReference>
<dbReference type="PROSITE" id="PS00041">
    <property type="entry name" value="HTH_ARAC_FAMILY_1"/>
    <property type="match status" value="1"/>
</dbReference>
<dbReference type="SUPFAM" id="SSF46689">
    <property type="entry name" value="Homeodomain-like"/>
    <property type="match status" value="2"/>
</dbReference>
<dbReference type="PANTHER" id="PTHR43280">
    <property type="entry name" value="ARAC-FAMILY TRANSCRIPTIONAL REGULATOR"/>
    <property type="match status" value="1"/>
</dbReference>
<dbReference type="RefSeq" id="WP_118309684.1">
    <property type="nucleotide sequence ID" value="NZ_QRHW01000014.1"/>
</dbReference>
<accession>A0A414S164</accession>
<organism evidence="5 6">
    <name type="scientific">Dorea longicatena</name>
    <dbReference type="NCBI Taxonomy" id="88431"/>
    <lineage>
        <taxon>Bacteria</taxon>
        <taxon>Bacillati</taxon>
        <taxon>Bacillota</taxon>
        <taxon>Clostridia</taxon>
        <taxon>Lachnospirales</taxon>
        <taxon>Lachnospiraceae</taxon>
        <taxon>Dorea</taxon>
    </lineage>
</organism>
<dbReference type="InterPro" id="IPR020449">
    <property type="entry name" value="Tscrpt_reg_AraC-type_HTH"/>
</dbReference>
<evidence type="ECO:0000313" key="6">
    <source>
        <dbReference type="Proteomes" id="UP000284112"/>
    </source>
</evidence>
<evidence type="ECO:0000256" key="3">
    <source>
        <dbReference type="ARBA" id="ARBA00023163"/>
    </source>
</evidence>
<dbReference type="PANTHER" id="PTHR43280:SF28">
    <property type="entry name" value="HTH-TYPE TRANSCRIPTIONAL ACTIVATOR RHAS"/>
    <property type="match status" value="1"/>
</dbReference>
<dbReference type="PROSITE" id="PS01124">
    <property type="entry name" value="HTH_ARAC_FAMILY_2"/>
    <property type="match status" value="1"/>
</dbReference>
<keyword evidence="1" id="KW-0805">Transcription regulation</keyword>
<comment type="caution">
    <text evidence="5">The sequence shown here is derived from an EMBL/GenBank/DDBJ whole genome shotgun (WGS) entry which is preliminary data.</text>
</comment>
<reference evidence="5 6" key="1">
    <citation type="submission" date="2018-08" db="EMBL/GenBank/DDBJ databases">
        <title>A genome reference for cultivated species of the human gut microbiota.</title>
        <authorList>
            <person name="Zou Y."/>
            <person name="Xue W."/>
            <person name="Luo G."/>
        </authorList>
    </citation>
    <scope>NUCLEOTIDE SEQUENCE [LARGE SCALE GENOMIC DNA]</scope>
    <source>
        <strain evidence="5 6">AM23-13</strain>
    </source>
</reference>
<keyword evidence="3" id="KW-0804">Transcription</keyword>
<gene>
    <name evidence="5" type="ORF">DW641_09080</name>
</gene>
<dbReference type="AlphaFoldDB" id="A0A414S164"/>
<dbReference type="Proteomes" id="UP000284112">
    <property type="component" value="Unassembled WGS sequence"/>
</dbReference>
<dbReference type="GO" id="GO:0043565">
    <property type="term" value="F:sequence-specific DNA binding"/>
    <property type="evidence" value="ECO:0007669"/>
    <property type="project" value="InterPro"/>
</dbReference>
<evidence type="ECO:0000313" key="5">
    <source>
        <dbReference type="EMBL" id="RHG07849.1"/>
    </source>
</evidence>
<dbReference type="SUPFAM" id="SSF51215">
    <property type="entry name" value="Regulatory protein AraC"/>
    <property type="match status" value="1"/>
</dbReference>
<dbReference type="Pfam" id="PF12833">
    <property type="entry name" value="HTH_18"/>
    <property type="match status" value="1"/>
</dbReference>
<keyword evidence="2" id="KW-0238">DNA-binding</keyword>
<dbReference type="InterPro" id="IPR003313">
    <property type="entry name" value="AraC-bd"/>
</dbReference>
<dbReference type="EMBL" id="QRHW01000014">
    <property type="protein sequence ID" value="RHG07849.1"/>
    <property type="molecule type" value="Genomic_DNA"/>
</dbReference>
<dbReference type="GO" id="GO:0003700">
    <property type="term" value="F:DNA-binding transcription factor activity"/>
    <property type="evidence" value="ECO:0007669"/>
    <property type="project" value="InterPro"/>
</dbReference>
<dbReference type="Gene3D" id="1.10.10.60">
    <property type="entry name" value="Homeodomain-like"/>
    <property type="match status" value="2"/>
</dbReference>
<proteinExistence type="predicted"/>
<name>A0A414S164_9FIRM</name>